<dbReference type="Proteomes" id="UP001432322">
    <property type="component" value="Unassembled WGS sequence"/>
</dbReference>
<evidence type="ECO:0000313" key="2">
    <source>
        <dbReference type="EMBL" id="GMT32845.1"/>
    </source>
</evidence>
<dbReference type="InterPro" id="IPR001810">
    <property type="entry name" value="F-box_dom"/>
</dbReference>
<reference evidence="2" key="1">
    <citation type="submission" date="2023-10" db="EMBL/GenBank/DDBJ databases">
        <title>Genome assembly of Pristionchus species.</title>
        <authorList>
            <person name="Yoshida K."/>
            <person name="Sommer R.J."/>
        </authorList>
    </citation>
    <scope>NUCLEOTIDE SEQUENCE</scope>
    <source>
        <strain evidence="2">RS5133</strain>
    </source>
</reference>
<keyword evidence="3" id="KW-1185">Reference proteome</keyword>
<feature type="non-terminal residue" evidence="2">
    <location>
        <position position="310"/>
    </location>
</feature>
<gene>
    <name evidence="2" type="ORF">PFISCL1PPCAC_24142</name>
</gene>
<feature type="domain" description="F-box" evidence="1">
    <location>
        <begin position="30"/>
        <end position="58"/>
    </location>
</feature>
<accession>A0AAV5WQH4</accession>
<name>A0AAV5WQH4_9BILA</name>
<feature type="non-terminal residue" evidence="2">
    <location>
        <position position="1"/>
    </location>
</feature>
<sequence>VQAVAKRDFTLGQLMQKRAFRRQIGEETSFCRLPGEILTNIFSYLPFKDRLLSRVSSRLVQIEKSAPVLRLREEAEYRLTVEFLPRDEIKITTLILMEEEWDDIIKEIYLPFHSAFSLINTKIRTMKLKGVRLINMGNLRIDQMEQLCELIPFLSVKEFIDVNNCFNEELKVSQVSFEVRRFIEILKRNKNLLRFDFTAATINVTAEQLMEIRRIHSMLNLRGFAIRIECCEIDEIVSSIFGLEIVRDGWITREMMESGLLTTQRQADVFARSTSSPPSLFRRELEETGEEGRMVTRIDRDEKNPMIYEY</sequence>
<dbReference type="InterPro" id="IPR036047">
    <property type="entry name" value="F-box-like_dom_sf"/>
</dbReference>
<dbReference type="SUPFAM" id="SSF81383">
    <property type="entry name" value="F-box domain"/>
    <property type="match status" value="1"/>
</dbReference>
<evidence type="ECO:0000259" key="1">
    <source>
        <dbReference type="Pfam" id="PF00646"/>
    </source>
</evidence>
<evidence type="ECO:0000313" key="3">
    <source>
        <dbReference type="Proteomes" id="UP001432322"/>
    </source>
</evidence>
<protein>
    <recommendedName>
        <fullName evidence="1">F-box domain-containing protein</fullName>
    </recommendedName>
</protein>
<proteinExistence type="predicted"/>
<comment type="caution">
    <text evidence="2">The sequence shown here is derived from an EMBL/GenBank/DDBJ whole genome shotgun (WGS) entry which is preliminary data.</text>
</comment>
<organism evidence="2 3">
    <name type="scientific">Pristionchus fissidentatus</name>
    <dbReference type="NCBI Taxonomy" id="1538716"/>
    <lineage>
        <taxon>Eukaryota</taxon>
        <taxon>Metazoa</taxon>
        <taxon>Ecdysozoa</taxon>
        <taxon>Nematoda</taxon>
        <taxon>Chromadorea</taxon>
        <taxon>Rhabditida</taxon>
        <taxon>Rhabditina</taxon>
        <taxon>Diplogasteromorpha</taxon>
        <taxon>Diplogasteroidea</taxon>
        <taxon>Neodiplogasteridae</taxon>
        <taxon>Pristionchus</taxon>
    </lineage>
</organism>
<dbReference type="EMBL" id="BTSY01000006">
    <property type="protein sequence ID" value="GMT32845.1"/>
    <property type="molecule type" value="Genomic_DNA"/>
</dbReference>
<dbReference type="Pfam" id="PF00646">
    <property type="entry name" value="F-box"/>
    <property type="match status" value="1"/>
</dbReference>
<dbReference type="AlphaFoldDB" id="A0AAV5WQH4"/>